<dbReference type="InterPro" id="IPR058543">
    <property type="entry name" value="Beta-prop_RSE1/DDB1/CPSF1_2nd"/>
</dbReference>
<feature type="domain" description="BSD" evidence="4">
    <location>
        <begin position="1605"/>
        <end position="1657"/>
    </location>
</feature>
<comment type="subcellular location">
    <subcellularLocation>
        <location evidence="1">Nucleus</location>
    </subcellularLocation>
</comment>
<feature type="compositionally biased region" description="Low complexity" evidence="3">
    <location>
        <begin position="1739"/>
        <end position="1748"/>
    </location>
</feature>
<evidence type="ECO:0000313" key="6">
    <source>
        <dbReference type="WBParaSite" id="MBELARI_LOCUS5508"/>
    </source>
</evidence>
<dbReference type="InterPro" id="IPR050358">
    <property type="entry name" value="RSE1/DDB1/CFT1"/>
</dbReference>
<evidence type="ECO:0000256" key="3">
    <source>
        <dbReference type="SAM" id="MobiDB-lite"/>
    </source>
</evidence>
<sequence length="1948" mass="218674">MFSVYKETDDPTAINICTYGKFLHGEGRQLLTVSGRLLRLFRVNPYALVPPKNDNVEWIQRTKLECVFSNKFLSRIQSLAVARIPQYPDVDSMLLAFDDGKLSIVAIHAESNQLISVSLHSFETETLRGGFTKNFPPPIVRTDVNSRCAAMLVYAKHLAILPFQEGREFVHSYVTPLTSIDSRLENVIDMVFLDGYYEPTIMFLYEPLQTTAGRACIRNDTMCTMAVSINVFDKQMAVVWSQTSLPLDIDRIYSVPKPLGGALVVGANEIVYLSQAAPPCGIAVNSCFDGGYSKFPLKDMKHLSIAFDGSQTVYIGDSQFLVATKDGEIYSVVVVTDSSYAAKSISISKIAECSLPFCMTVCARGHLFVGSRLGDSQLFQYTVKEVIQGSVHALQVVKEEDAPMDEDDLELYGESHAATPATSSLVKEQITELVELDRLLNVAPIRCMTTGLPGKLADVFDGWRPDAVTDLVAATGHGKDGALCVFQRTLRPDVSTSTCIEGAQQLWAVGRCEDDSHKYVVVGRSRATLVLELRGEQMIELEEPLFITAEPTIAAGELADGAIAVQVTSLSITMVAEDTQVQLVEIESMHPVISACISDPWVSLLTQNGRLLLYFLEMEGGTAFLKPIDLKEAFKKVTGKGKVTAMSIYRDLSGLMTIDEDIGQKKTSKERRPNADVEMVDEIDEIYGDMDETERLLYGISSNKNRGKKGEATFSRKKRRHGEVQAARGGEESDAIDPNTIEPTYWLLVARDDGTLSIHELPSMKIVFECHQLGTQLPILIDEPLEERDEQTNQNGDQNGEAAVGRTPNPIQRAEERVAEICLTGMCFNQGRPILFVLVDDSVITYELYKHKNSVPGHLSIRFRRLPQTVFVRTSSYMGFDGKRNELQRSTENKHKQTFHPFDRVGNVMHGLYISGPCPYLFLVSPSNGLISHPMTIDGGIRGMTPFNNCNNPMGFLYLTEGDQSMRISKLPPEFSYESSYPVCKVPLNCTPHFVRYLFQSQVYTLVHSKSHRSNRICVVVNEERTIETREKPSTFVCPEVEEYTLTLISPEDWKPVPNAEIKMEEMEVVACCEEVVLRSESTITGFENYIAVGTICNYGEEVLVRGRLLLIEVIEVVPEPGMPTSNRKMKILYDKEQKGPVTSMCSSNGFLFTGMGQKVFIWQFRDNQLNGLAFLDLDYYIHHLYSLRNLVIACDVYASVHLLRYQERFKALSVMCRDIRKDAVPPMTSTFMVDGKHASVVMSDESGNVFLFECDNEEGLVEKMPVRAHLNAGTVINCWVRVKAHSSLILPPTSTNDIRATQSTQTAFYGSLDGSFGFLRPIKEKNWRRLNFLAQIMQEEIPCAGGLHPVGAKSARPAPELGERALIDLDFISQFMHLCAQEKKDLARKLGTNRYQIMDDLILLRKLRVMDNGHSLGDLILENPHVKYRNSAAGRSPIGVLRVYSEHVEWKDDASNDVARFPFVQIKGQRVSPPNKTKVQLQLCLQNDDQATFVFLHPGFDKEALIKERDLFKETLQQSLVAHRTRVAQLASKNETGAKTAELEAKQKMLMQNKQLEQLYKHLVSTKLINPQDFWTDYYKTSGQSEEQVGVSGGFLSTIAQNDGVNGVKLNLNTETIQAIFNTYPIVERKHIELVPHEMTEPEFWTKFFQSHYYYRQREVLPNPNDPFSECVRQDEAEIEKLTNLGVARANFDLNYLSDNLMIDGKKNDEVGEKQQLMRRCNYLSERILASFKANTDSSFSQPSTSSDSKETLTQQASGFASLNRGVDQVERRLESEELDSEIELAISQPIKVATNILASSNSLDPAVAAQRRMAIKRFLDTSNDDAILGGFDWMQMGRHMSNDLEEQNGSKTNGNGVGFTLAPSQMVEVRAIHDAVAELLKHFWTCFPATTPELETKLERMVETLAKYRKDQLAHAVKKFGEHHFDQCFLMLDQANHKMASEQAKK</sequence>
<keyword evidence="5" id="KW-1185">Reference proteome</keyword>
<protein>
    <recommendedName>
        <fullName evidence="4">BSD domain-containing protein</fullName>
    </recommendedName>
</protein>
<reference evidence="6" key="1">
    <citation type="submission" date="2024-02" db="UniProtKB">
        <authorList>
            <consortium name="WormBaseParasite"/>
        </authorList>
    </citation>
    <scope>IDENTIFICATION</scope>
</reference>
<dbReference type="Pfam" id="PF23726">
    <property type="entry name" value="Beta-prop_RSE1_2nd"/>
    <property type="match status" value="1"/>
</dbReference>
<dbReference type="InterPro" id="IPR015943">
    <property type="entry name" value="WD40/YVTN_repeat-like_dom_sf"/>
</dbReference>
<name>A0AAF3FF42_9BILA</name>
<dbReference type="Pfam" id="PF03909">
    <property type="entry name" value="BSD"/>
    <property type="match status" value="1"/>
</dbReference>
<proteinExistence type="predicted"/>
<dbReference type="GO" id="GO:0005634">
    <property type="term" value="C:nucleus"/>
    <property type="evidence" value="ECO:0007669"/>
    <property type="project" value="UniProtKB-SubCell"/>
</dbReference>
<dbReference type="Gene3D" id="6.10.140.1200">
    <property type="match status" value="1"/>
</dbReference>
<organism evidence="5 6">
    <name type="scientific">Mesorhabditis belari</name>
    <dbReference type="NCBI Taxonomy" id="2138241"/>
    <lineage>
        <taxon>Eukaryota</taxon>
        <taxon>Metazoa</taxon>
        <taxon>Ecdysozoa</taxon>
        <taxon>Nematoda</taxon>
        <taxon>Chromadorea</taxon>
        <taxon>Rhabditida</taxon>
        <taxon>Rhabditina</taxon>
        <taxon>Rhabditomorpha</taxon>
        <taxon>Rhabditoidea</taxon>
        <taxon>Rhabditidae</taxon>
        <taxon>Mesorhabditinae</taxon>
        <taxon>Mesorhabditis</taxon>
    </lineage>
</organism>
<dbReference type="Proteomes" id="UP000887575">
    <property type="component" value="Unassembled WGS sequence"/>
</dbReference>
<dbReference type="InterPro" id="IPR013876">
    <property type="entry name" value="TFIIH_BTF_p62_N"/>
</dbReference>
<dbReference type="SMART" id="SM00751">
    <property type="entry name" value="BSD"/>
    <property type="match status" value="2"/>
</dbReference>
<feature type="region of interest" description="Disordered" evidence="3">
    <location>
        <begin position="1737"/>
        <end position="1761"/>
    </location>
</feature>
<dbReference type="InterPro" id="IPR035925">
    <property type="entry name" value="BSD_dom_sf"/>
</dbReference>
<dbReference type="Pfam" id="PF03178">
    <property type="entry name" value="CPSF_A"/>
    <property type="match status" value="1"/>
</dbReference>
<dbReference type="InterPro" id="IPR005607">
    <property type="entry name" value="BSD_dom"/>
</dbReference>
<keyword evidence="2" id="KW-0539">Nucleus</keyword>
<dbReference type="CDD" id="cd13229">
    <property type="entry name" value="PH_TFIIH"/>
    <property type="match status" value="1"/>
</dbReference>
<evidence type="ECO:0000313" key="5">
    <source>
        <dbReference type="Proteomes" id="UP000887575"/>
    </source>
</evidence>
<feature type="domain" description="BSD" evidence="4">
    <location>
        <begin position="1531"/>
        <end position="1587"/>
    </location>
</feature>
<feature type="region of interest" description="Disordered" evidence="3">
    <location>
        <begin position="708"/>
        <end position="736"/>
    </location>
</feature>
<dbReference type="PANTHER" id="PTHR10644">
    <property type="entry name" value="DNA REPAIR/RNA PROCESSING CPSF FAMILY"/>
    <property type="match status" value="1"/>
</dbReference>
<evidence type="ECO:0000256" key="1">
    <source>
        <dbReference type="ARBA" id="ARBA00004123"/>
    </source>
</evidence>
<dbReference type="Pfam" id="PF08567">
    <property type="entry name" value="PH_TFIIH"/>
    <property type="match status" value="1"/>
</dbReference>
<evidence type="ECO:0000256" key="2">
    <source>
        <dbReference type="ARBA" id="ARBA00023242"/>
    </source>
</evidence>
<feature type="region of interest" description="Disordered" evidence="3">
    <location>
        <begin position="788"/>
        <end position="811"/>
    </location>
</feature>
<dbReference type="PROSITE" id="PS50858">
    <property type="entry name" value="BSD"/>
    <property type="match status" value="2"/>
</dbReference>
<dbReference type="WBParaSite" id="MBELARI_LOCUS5508">
    <property type="protein sequence ID" value="MBELARI_LOCUS5508"/>
    <property type="gene ID" value="MBELARI_LOCUS5508"/>
</dbReference>
<dbReference type="Gene3D" id="2.30.29.30">
    <property type="entry name" value="Pleckstrin-homology domain (PH domain)/Phosphotyrosine-binding domain (PTB)"/>
    <property type="match status" value="1"/>
</dbReference>
<dbReference type="InterPro" id="IPR018846">
    <property type="entry name" value="Beta-prop_RSE1/DDB1/CPSF1_1st"/>
</dbReference>
<dbReference type="InterPro" id="IPR004871">
    <property type="entry name" value="RSE1/DDB1/CPSF1_C"/>
</dbReference>
<dbReference type="Pfam" id="PF10433">
    <property type="entry name" value="Beta-prop_RSE1_1st"/>
    <property type="match status" value="1"/>
</dbReference>
<dbReference type="GO" id="GO:0003676">
    <property type="term" value="F:nucleic acid binding"/>
    <property type="evidence" value="ECO:0007669"/>
    <property type="project" value="InterPro"/>
</dbReference>
<dbReference type="SUPFAM" id="SSF50729">
    <property type="entry name" value="PH domain-like"/>
    <property type="match status" value="1"/>
</dbReference>
<accession>A0AAF3FF42</accession>
<dbReference type="Gene3D" id="1.10.3970.10">
    <property type="entry name" value="BSD domain"/>
    <property type="match status" value="1"/>
</dbReference>
<dbReference type="InterPro" id="IPR011993">
    <property type="entry name" value="PH-like_dom_sf"/>
</dbReference>
<dbReference type="SUPFAM" id="SSF140383">
    <property type="entry name" value="BSD domain-like"/>
    <property type="match status" value="2"/>
</dbReference>
<dbReference type="Gene3D" id="2.130.10.10">
    <property type="entry name" value="YVTN repeat-like/Quinoprotein amine dehydrogenase"/>
    <property type="match status" value="2"/>
</dbReference>
<evidence type="ECO:0000259" key="4">
    <source>
        <dbReference type="PROSITE" id="PS50858"/>
    </source>
</evidence>